<organism evidence="2">
    <name type="scientific">Caenorhabditis brenneri</name>
    <name type="common">Nematode worm</name>
    <dbReference type="NCBI Taxonomy" id="135651"/>
    <lineage>
        <taxon>Eukaryota</taxon>
        <taxon>Metazoa</taxon>
        <taxon>Ecdysozoa</taxon>
        <taxon>Nematoda</taxon>
        <taxon>Chromadorea</taxon>
        <taxon>Rhabditida</taxon>
        <taxon>Rhabditina</taxon>
        <taxon>Rhabditomorpha</taxon>
        <taxon>Rhabditoidea</taxon>
        <taxon>Rhabditidae</taxon>
        <taxon>Peloderinae</taxon>
        <taxon>Caenorhabditis</taxon>
    </lineage>
</organism>
<gene>
    <name evidence="1" type="ORF">CAEBREN_06116</name>
</gene>
<dbReference type="Proteomes" id="UP000008068">
    <property type="component" value="Unassembled WGS sequence"/>
</dbReference>
<accession>G0MJZ0</accession>
<proteinExistence type="predicted"/>
<dbReference type="AlphaFoldDB" id="G0MJZ0"/>
<reference evidence="2" key="1">
    <citation type="submission" date="2011-07" db="EMBL/GenBank/DDBJ databases">
        <authorList>
            <consortium name="Caenorhabditis brenneri Sequencing and Analysis Consortium"/>
            <person name="Wilson R.K."/>
        </authorList>
    </citation>
    <scope>NUCLEOTIDE SEQUENCE [LARGE SCALE GENOMIC DNA]</scope>
    <source>
        <strain evidence="2">PB2801</strain>
    </source>
</reference>
<keyword evidence="2" id="KW-1185">Reference proteome</keyword>
<protein>
    <submittedName>
        <fullName evidence="1">Uncharacterized protein</fullName>
    </submittedName>
</protein>
<sequence>MCFKECLKKFENDGNPMMKKTVYGDYKWFLLEKLLDMVNRET</sequence>
<dbReference type="InParanoid" id="G0MJZ0"/>
<dbReference type="HOGENOM" id="CLU_3260991_0_0_1"/>
<evidence type="ECO:0000313" key="1">
    <source>
        <dbReference type="EMBL" id="EGT33753.1"/>
    </source>
</evidence>
<dbReference type="EMBL" id="GL379798">
    <property type="protein sequence ID" value="EGT33753.1"/>
    <property type="molecule type" value="Genomic_DNA"/>
</dbReference>
<name>G0MJZ0_CAEBE</name>
<evidence type="ECO:0000313" key="2">
    <source>
        <dbReference type="Proteomes" id="UP000008068"/>
    </source>
</evidence>